<evidence type="ECO:0000259" key="1">
    <source>
        <dbReference type="PROSITE" id="PS51186"/>
    </source>
</evidence>
<dbReference type="PROSITE" id="PS51186">
    <property type="entry name" value="GNAT"/>
    <property type="match status" value="1"/>
</dbReference>
<name>A0A563ET75_9PSEU</name>
<proteinExistence type="predicted"/>
<comment type="caution">
    <text evidence="2">The sequence shown here is derived from an EMBL/GenBank/DDBJ whole genome shotgun (WGS) entry which is preliminary data.</text>
</comment>
<evidence type="ECO:0000313" key="3">
    <source>
        <dbReference type="Proteomes" id="UP000316639"/>
    </source>
</evidence>
<dbReference type="OrthoDB" id="3778501at2"/>
<reference evidence="2 3" key="1">
    <citation type="submission" date="2019-07" db="EMBL/GenBank/DDBJ databases">
        <title>Lentzea xizangensis sp. nov., isolated from Qinghai-Tibetan Plateau Soils.</title>
        <authorList>
            <person name="Huang J."/>
        </authorList>
    </citation>
    <scope>NUCLEOTIDE SEQUENCE [LARGE SCALE GENOMIC DNA]</scope>
    <source>
        <strain evidence="2 3">FXJ1.1311</strain>
    </source>
</reference>
<keyword evidence="2" id="KW-0808">Transferase</keyword>
<dbReference type="EMBL" id="VOBR01000010">
    <property type="protein sequence ID" value="TWP50935.1"/>
    <property type="molecule type" value="Genomic_DNA"/>
</dbReference>
<feature type="domain" description="N-acetyltransferase" evidence="1">
    <location>
        <begin position="3"/>
        <end position="155"/>
    </location>
</feature>
<keyword evidence="3" id="KW-1185">Reference proteome</keyword>
<dbReference type="RefSeq" id="WP_146353184.1">
    <property type="nucleotide sequence ID" value="NZ_VOBR01000010.1"/>
</dbReference>
<evidence type="ECO:0000313" key="2">
    <source>
        <dbReference type="EMBL" id="TWP50935.1"/>
    </source>
</evidence>
<accession>A0A563ET75</accession>
<sequence length="200" mass="22008">MLINASALDEATLREVRDIYEDGFGARLRAPFADLLADEALVLMDSHPQGLAVLRPLGPTGWVFLRYFVAASRGNGAGTRLWHAITAHLAARYSRIVYDVEDPAEHDTAPAEVVIRERRIAFYERLGAQLLPVRDYLPPHGDDTHPMLLMAANLGAATDPAGMDPIDVPDLVRGVYLHRYGLPAHDPVVQRTLSALPTRT</sequence>
<dbReference type="Proteomes" id="UP000316639">
    <property type="component" value="Unassembled WGS sequence"/>
</dbReference>
<dbReference type="InterPro" id="IPR000182">
    <property type="entry name" value="GNAT_dom"/>
</dbReference>
<dbReference type="GO" id="GO:0016747">
    <property type="term" value="F:acyltransferase activity, transferring groups other than amino-acyl groups"/>
    <property type="evidence" value="ECO:0007669"/>
    <property type="project" value="InterPro"/>
</dbReference>
<dbReference type="InterPro" id="IPR016181">
    <property type="entry name" value="Acyl_CoA_acyltransferase"/>
</dbReference>
<protein>
    <submittedName>
        <fullName evidence="2">GNAT family N-acetyltransferase</fullName>
    </submittedName>
</protein>
<organism evidence="2 3">
    <name type="scientific">Lentzea tibetensis</name>
    <dbReference type="NCBI Taxonomy" id="2591470"/>
    <lineage>
        <taxon>Bacteria</taxon>
        <taxon>Bacillati</taxon>
        <taxon>Actinomycetota</taxon>
        <taxon>Actinomycetes</taxon>
        <taxon>Pseudonocardiales</taxon>
        <taxon>Pseudonocardiaceae</taxon>
        <taxon>Lentzea</taxon>
    </lineage>
</organism>
<gene>
    <name evidence="2" type="ORF">FKR81_17820</name>
</gene>
<dbReference type="AlphaFoldDB" id="A0A563ET75"/>
<dbReference type="SUPFAM" id="SSF55729">
    <property type="entry name" value="Acyl-CoA N-acyltransferases (Nat)"/>
    <property type="match status" value="1"/>
</dbReference>
<dbReference type="Gene3D" id="3.40.630.30">
    <property type="match status" value="1"/>
</dbReference>